<sequence length="177" mass="20185">MATTKWIADPETSEVLFNASHLLLDNVTGYFRKIKLEVATEDDDFTRFYGIVFTADINSLDTADQQRDEFLKSNIFFDEEQFGQLKFVGKKYENQQDEDKLCGSLTIRNVTKPISLQIEFSGKIVEPDGNTKVGFSAQGKISRKDYDLTCHSISELRILAIGDEIRFNAEIQLIKIL</sequence>
<dbReference type="SUPFAM" id="SSF101874">
    <property type="entry name" value="YceI-like"/>
    <property type="match status" value="1"/>
</dbReference>
<dbReference type="SMART" id="SM00867">
    <property type="entry name" value="YceI"/>
    <property type="match status" value="1"/>
</dbReference>
<dbReference type="Proteomes" id="UP000634134">
    <property type="component" value="Unassembled WGS sequence"/>
</dbReference>
<comment type="caution">
    <text evidence="2">The sequence shown here is derived from an EMBL/GenBank/DDBJ whole genome shotgun (WGS) entry which is preliminary data.</text>
</comment>
<proteinExistence type="predicted"/>
<evidence type="ECO:0000313" key="3">
    <source>
        <dbReference type="Proteomes" id="UP000634134"/>
    </source>
</evidence>
<evidence type="ECO:0000259" key="1">
    <source>
        <dbReference type="SMART" id="SM00867"/>
    </source>
</evidence>
<organism evidence="2 3">
    <name type="scientific">Dyadobacter subterraneus</name>
    <dbReference type="NCBI Taxonomy" id="2773304"/>
    <lineage>
        <taxon>Bacteria</taxon>
        <taxon>Pseudomonadati</taxon>
        <taxon>Bacteroidota</taxon>
        <taxon>Cytophagia</taxon>
        <taxon>Cytophagales</taxon>
        <taxon>Spirosomataceae</taxon>
        <taxon>Dyadobacter</taxon>
    </lineage>
</organism>
<dbReference type="EMBL" id="JACYGY010000001">
    <property type="protein sequence ID" value="MBE9463373.1"/>
    <property type="molecule type" value="Genomic_DNA"/>
</dbReference>
<evidence type="ECO:0000313" key="2">
    <source>
        <dbReference type="EMBL" id="MBE9463373.1"/>
    </source>
</evidence>
<dbReference type="Gene3D" id="2.40.128.110">
    <property type="entry name" value="Lipid/polyisoprenoid-binding, YceI-like"/>
    <property type="match status" value="1"/>
</dbReference>
<protein>
    <submittedName>
        <fullName evidence="2">YceI family protein</fullName>
    </submittedName>
</protein>
<dbReference type="InterPro" id="IPR007372">
    <property type="entry name" value="Lipid/polyisoprenoid-bd_YceI"/>
</dbReference>
<name>A0ABR9WD17_9BACT</name>
<accession>A0ABR9WD17</accession>
<reference evidence="3" key="1">
    <citation type="submission" date="2023-07" db="EMBL/GenBank/DDBJ databases">
        <title>Dyadobacter sp. nov 'subterranea' isolated from contaminted grondwater.</title>
        <authorList>
            <person name="Szabo I."/>
            <person name="Al-Omari J."/>
            <person name="Szerdahelyi S.G."/>
            <person name="Rado J."/>
        </authorList>
    </citation>
    <scope>NUCLEOTIDE SEQUENCE [LARGE SCALE GENOMIC DNA]</scope>
    <source>
        <strain evidence="3">UP-52</strain>
    </source>
</reference>
<dbReference type="RefSeq" id="WP_194121510.1">
    <property type="nucleotide sequence ID" value="NZ_JACYGY010000001.1"/>
</dbReference>
<dbReference type="PANTHER" id="PTHR34406:SF1">
    <property type="entry name" value="PROTEIN YCEI"/>
    <property type="match status" value="1"/>
</dbReference>
<keyword evidence="3" id="KW-1185">Reference proteome</keyword>
<feature type="domain" description="Lipid/polyisoprenoid-binding YceI-like" evidence="1">
    <location>
        <begin position="5"/>
        <end position="174"/>
    </location>
</feature>
<dbReference type="PANTHER" id="PTHR34406">
    <property type="entry name" value="PROTEIN YCEI"/>
    <property type="match status" value="1"/>
</dbReference>
<dbReference type="InterPro" id="IPR036761">
    <property type="entry name" value="TTHA0802/YceI-like_sf"/>
</dbReference>
<dbReference type="Pfam" id="PF04264">
    <property type="entry name" value="YceI"/>
    <property type="match status" value="1"/>
</dbReference>
<gene>
    <name evidence="2" type="ORF">IEE83_15920</name>
</gene>